<reference evidence="10" key="1">
    <citation type="submission" date="2017-07" db="EMBL/GenBank/DDBJ databases">
        <title>Brachybacterium sp. VR2415.</title>
        <authorList>
            <person name="Tak E.J."/>
            <person name="Bae J.-W."/>
        </authorList>
    </citation>
    <scope>NUCLEOTIDE SEQUENCE [LARGE SCALE GENOMIC DNA]</scope>
    <source>
        <strain evidence="10">VR2415</strain>
    </source>
</reference>
<evidence type="ECO:0000256" key="7">
    <source>
        <dbReference type="RuleBase" id="RU363032"/>
    </source>
</evidence>
<proteinExistence type="inferred from homology"/>
<keyword evidence="10" id="KW-1185">Reference proteome</keyword>
<dbReference type="InterPro" id="IPR035906">
    <property type="entry name" value="MetI-like_sf"/>
</dbReference>
<dbReference type="Pfam" id="PF00528">
    <property type="entry name" value="BPD_transp_1"/>
    <property type="match status" value="1"/>
</dbReference>
<evidence type="ECO:0000313" key="10">
    <source>
        <dbReference type="Proteomes" id="UP000198398"/>
    </source>
</evidence>
<dbReference type="PANTHER" id="PTHR43744">
    <property type="entry name" value="ABC TRANSPORTER PERMEASE PROTEIN MG189-RELATED-RELATED"/>
    <property type="match status" value="1"/>
</dbReference>
<dbReference type="PROSITE" id="PS50928">
    <property type="entry name" value="ABC_TM1"/>
    <property type="match status" value="1"/>
</dbReference>
<dbReference type="CDD" id="cd06261">
    <property type="entry name" value="TM_PBP2"/>
    <property type="match status" value="1"/>
</dbReference>
<evidence type="ECO:0000256" key="2">
    <source>
        <dbReference type="ARBA" id="ARBA00022448"/>
    </source>
</evidence>
<dbReference type="SUPFAM" id="SSF161098">
    <property type="entry name" value="MetI-like"/>
    <property type="match status" value="1"/>
</dbReference>
<feature type="transmembrane region" description="Helical" evidence="7">
    <location>
        <begin position="119"/>
        <end position="141"/>
    </location>
</feature>
<keyword evidence="4 7" id="KW-0812">Transmembrane</keyword>
<keyword evidence="5 7" id="KW-1133">Transmembrane helix</keyword>
<evidence type="ECO:0000256" key="6">
    <source>
        <dbReference type="ARBA" id="ARBA00023136"/>
    </source>
</evidence>
<evidence type="ECO:0000256" key="3">
    <source>
        <dbReference type="ARBA" id="ARBA00022475"/>
    </source>
</evidence>
<organism evidence="9 10">
    <name type="scientific">Brachybacterium avium</name>
    <dbReference type="NCBI Taxonomy" id="2017485"/>
    <lineage>
        <taxon>Bacteria</taxon>
        <taxon>Bacillati</taxon>
        <taxon>Actinomycetota</taxon>
        <taxon>Actinomycetes</taxon>
        <taxon>Micrococcales</taxon>
        <taxon>Dermabacteraceae</taxon>
        <taxon>Brachybacterium</taxon>
    </lineage>
</organism>
<name>A0A220UEP2_9MICO</name>
<dbReference type="GO" id="GO:0005886">
    <property type="term" value="C:plasma membrane"/>
    <property type="evidence" value="ECO:0007669"/>
    <property type="project" value="UniProtKB-SubCell"/>
</dbReference>
<comment type="subcellular location">
    <subcellularLocation>
        <location evidence="1 7">Cell membrane</location>
        <topology evidence="1 7">Multi-pass membrane protein</topology>
    </subcellularLocation>
</comment>
<feature type="transmembrane region" description="Helical" evidence="7">
    <location>
        <begin position="258"/>
        <end position="278"/>
    </location>
</feature>
<dbReference type="EMBL" id="CP022316">
    <property type="protein sequence ID" value="ASK66173.1"/>
    <property type="molecule type" value="Genomic_DNA"/>
</dbReference>
<dbReference type="KEGG" id="brv:CFK39_10520"/>
<dbReference type="RefSeq" id="WP_089065414.1">
    <property type="nucleotide sequence ID" value="NZ_CP022316.1"/>
</dbReference>
<dbReference type="AlphaFoldDB" id="A0A220UEP2"/>
<dbReference type="OrthoDB" id="2063054at2"/>
<evidence type="ECO:0000259" key="8">
    <source>
        <dbReference type="PROSITE" id="PS50928"/>
    </source>
</evidence>
<evidence type="ECO:0000256" key="5">
    <source>
        <dbReference type="ARBA" id="ARBA00022989"/>
    </source>
</evidence>
<dbReference type="Proteomes" id="UP000198398">
    <property type="component" value="Chromosome"/>
</dbReference>
<gene>
    <name evidence="9" type="ORF">CFK39_10520</name>
</gene>
<dbReference type="InterPro" id="IPR000515">
    <property type="entry name" value="MetI-like"/>
</dbReference>
<evidence type="ECO:0000256" key="1">
    <source>
        <dbReference type="ARBA" id="ARBA00004651"/>
    </source>
</evidence>
<evidence type="ECO:0000313" key="9">
    <source>
        <dbReference type="EMBL" id="ASK66173.1"/>
    </source>
</evidence>
<feature type="transmembrane region" description="Helical" evidence="7">
    <location>
        <begin position="195"/>
        <end position="218"/>
    </location>
</feature>
<dbReference type="Gene3D" id="1.10.3720.10">
    <property type="entry name" value="MetI-like"/>
    <property type="match status" value="1"/>
</dbReference>
<feature type="transmembrane region" description="Helical" evidence="7">
    <location>
        <begin position="153"/>
        <end position="174"/>
    </location>
</feature>
<keyword evidence="3" id="KW-1003">Cell membrane</keyword>
<keyword evidence="6 7" id="KW-0472">Membrane</keyword>
<feature type="transmembrane region" description="Helical" evidence="7">
    <location>
        <begin position="88"/>
        <end position="107"/>
    </location>
</feature>
<feature type="domain" description="ABC transmembrane type-1" evidence="8">
    <location>
        <begin position="84"/>
        <end position="278"/>
    </location>
</feature>
<sequence>MASRTRTKGSGAGASHHGTRRSLLVLYAVLTLCALAFIFPFWFMAVGAFQSSPTSSPTDLFPTGGWTLQNFTDINARLHLIRSLVNSLVFTIGVLAGTLTFGLAAGYSLSRLQWRGRGALFAIMLGVQAIPFQLLMIPLYVQVTRTYGLGDSYLGMILPFLINTTAVFIFRQFFLSLPESLFEAARIDGASELRIMTSIAVPLVKPAIATVALITFIGPWNEFLWPFLITKNAELQPLAVALANYISNVSQTATNPNGAILAGAATLAFPVVLLFVFFQRYFQASDISSGVKG</sequence>
<evidence type="ECO:0000256" key="4">
    <source>
        <dbReference type="ARBA" id="ARBA00022692"/>
    </source>
</evidence>
<protein>
    <submittedName>
        <fullName evidence="9">Sugar ABC transporter permease</fullName>
    </submittedName>
</protein>
<feature type="transmembrane region" description="Helical" evidence="7">
    <location>
        <begin position="24"/>
        <end position="49"/>
    </location>
</feature>
<accession>A0A220UEP2</accession>
<dbReference type="PANTHER" id="PTHR43744:SF12">
    <property type="entry name" value="ABC TRANSPORTER PERMEASE PROTEIN MG189-RELATED"/>
    <property type="match status" value="1"/>
</dbReference>
<comment type="similarity">
    <text evidence="7">Belongs to the binding-protein-dependent transport system permease family.</text>
</comment>
<keyword evidence="2 7" id="KW-0813">Transport</keyword>
<dbReference type="GO" id="GO:0055085">
    <property type="term" value="P:transmembrane transport"/>
    <property type="evidence" value="ECO:0007669"/>
    <property type="project" value="InterPro"/>
</dbReference>